<evidence type="ECO:0000313" key="2">
    <source>
        <dbReference type="Proteomes" id="UP000240322"/>
    </source>
</evidence>
<name>A0A2R6AXD4_9ARCH</name>
<reference evidence="1 2" key="1">
    <citation type="submission" date="2017-04" db="EMBL/GenBank/DDBJ databases">
        <title>Novel microbial lineages endemic to geothermal iron-oxide mats fill important gaps in the evolutionary history of Archaea.</title>
        <authorList>
            <person name="Jay Z.J."/>
            <person name="Beam J.P."/>
            <person name="Dlakic M."/>
            <person name="Rusch D.B."/>
            <person name="Kozubal M.A."/>
            <person name="Inskeep W.P."/>
        </authorList>
    </citation>
    <scope>NUCLEOTIDE SEQUENCE [LARGE SCALE GENOMIC DNA]</scope>
    <source>
        <strain evidence="1">OSP_D</strain>
    </source>
</reference>
<organism evidence="1 2">
    <name type="scientific">Candidatus Marsarchaeota G2 archaeon OSP_D</name>
    <dbReference type="NCBI Taxonomy" id="1978157"/>
    <lineage>
        <taxon>Archaea</taxon>
        <taxon>Candidatus Marsarchaeota</taxon>
        <taxon>Candidatus Marsarchaeota group 2</taxon>
    </lineage>
</organism>
<evidence type="ECO:0000313" key="1">
    <source>
        <dbReference type="EMBL" id="PSN90958.1"/>
    </source>
</evidence>
<sequence>MLVLLILFPLRVKGARYAACKQLQAGPSTPPPTVVFEQYALNLYALTRTVVPLCIRIYTIMIHALNGRAKSALDADRAPNTNFGSTVKGEVLDTL</sequence>
<accession>A0A2R6AXD4</accession>
<gene>
    <name evidence="1" type="ORF">B9Q03_05455</name>
</gene>
<dbReference type="EMBL" id="NEXE01000040">
    <property type="protein sequence ID" value="PSN90958.1"/>
    <property type="molecule type" value="Genomic_DNA"/>
</dbReference>
<proteinExistence type="predicted"/>
<dbReference type="Proteomes" id="UP000240322">
    <property type="component" value="Unassembled WGS sequence"/>
</dbReference>
<protein>
    <submittedName>
        <fullName evidence="1">Uncharacterized protein</fullName>
    </submittedName>
</protein>
<comment type="caution">
    <text evidence="1">The sequence shown here is derived from an EMBL/GenBank/DDBJ whole genome shotgun (WGS) entry which is preliminary data.</text>
</comment>
<dbReference type="AlphaFoldDB" id="A0A2R6AXD4"/>